<keyword evidence="3" id="KW-1185">Reference proteome</keyword>
<dbReference type="Gene3D" id="3.40.80.10">
    <property type="entry name" value="Peptidoglycan recognition protein-like"/>
    <property type="match status" value="1"/>
</dbReference>
<organism evidence="2 3">
    <name type="scientific">Companilactobacillus mishanensis</name>
    <dbReference type="NCBI Taxonomy" id="2486008"/>
    <lineage>
        <taxon>Bacteria</taxon>
        <taxon>Bacillati</taxon>
        <taxon>Bacillota</taxon>
        <taxon>Bacilli</taxon>
        <taxon>Lactobacillales</taxon>
        <taxon>Lactobacillaceae</taxon>
        <taxon>Companilactobacillus</taxon>
    </lineage>
</organism>
<dbReference type="EMBL" id="VDFN01000005">
    <property type="protein sequence ID" value="MQS45231.1"/>
    <property type="molecule type" value="Genomic_DNA"/>
</dbReference>
<dbReference type="RefSeq" id="WP_125705757.1">
    <property type="nucleotide sequence ID" value="NZ_JBHTOO010000026.1"/>
</dbReference>
<dbReference type="Proteomes" id="UP000436655">
    <property type="component" value="Unassembled WGS sequence"/>
</dbReference>
<accession>A0ABW9P7I1</accession>
<evidence type="ECO:0000259" key="1">
    <source>
        <dbReference type="SMART" id="SM00644"/>
    </source>
</evidence>
<feature type="domain" description="N-acetylmuramoyl-L-alanine amidase" evidence="1">
    <location>
        <begin position="64"/>
        <end position="202"/>
    </location>
</feature>
<proteinExistence type="predicted"/>
<gene>
    <name evidence="2" type="ORF">FHL03_07025</name>
</gene>
<dbReference type="InterPro" id="IPR002502">
    <property type="entry name" value="Amidase_domain"/>
</dbReference>
<dbReference type="SUPFAM" id="SSF55846">
    <property type="entry name" value="N-acetylmuramoyl-L-alanine amidase-like"/>
    <property type="match status" value="1"/>
</dbReference>
<protein>
    <submittedName>
        <fullName evidence="2">N-acetylmuramoyl-L-alanine amidase</fullName>
    </submittedName>
</protein>
<comment type="caution">
    <text evidence="2">The sequence shown here is derived from an EMBL/GenBank/DDBJ whole genome shotgun (WGS) entry which is preliminary data.</text>
</comment>
<evidence type="ECO:0000313" key="3">
    <source>
        <dbReference type="Proteomes" id="UP000436655"/>
    </source>
</evidence>
<dbReference type="Pfam" id="PF01510">
    <property type="entry name" value="Amidase_2"/>
    <property type="match status" value="1"/>
</dbReference>
<sequence length="328" mass="36224">MFSKKKLIASLATSVALTGIGFVATSQVDSLIGTSEVKASYAWVNSYIEANNITPVGIQYRQGTFNRWIPYENGVGRPEGIVVHETATPGATAENEVAYFNNNWKKLYTYVHAFVDANSIINIHSSDYGVWGAGPTANAKYVQVELCEVGTTDQFARSISNDAYYIASKLLQYGLPMEPGKTVVSHKQTGTMWHETNHTDPDGYFSKWGYDMNQFNELIGKYYNNLKATGSVNGAATKPSTDAGSDNNNKVEASNPYKGIVDVTDPEGDYVQLLSFRADGSAFVPTRGLADKTPWATDQQKQYKGHTYYRVSTNEWVSDYYAKFTASK</sequence>
<reference evidence="2 3" key="1">
    <citation type="journal article" date="2019" name="Syst. Appl. Microbiol.">
        <title>Polyphasic characterization of two novel Lactobacillus spp. isolated from blown salami packages: Description of Lactobacillus halodurans sp. nov. and Lactobacillus salsicarnum sp. nov.</title>
        <authorList>
            <person name="Schuster J.A."/>
            <person name="Klingl A."/>
            <person name="Vogel R.F."/>
            <person name="Ehrmann M.A."/>
        </authorList>
    </citation>
    <scope>NUCLEOTIDE SEQUENCE [LARGE SCALE GENOMIC DNA]</scope>
    <source>
        <strain evidence="2 3">TMW 1.2098</strain>
    </source>
</reference>
<dbReference type="CDD" id="cd06583">
    <property type="entry name" value="PGRP"/>
    <property type="match status" value="1"/>
</dbReference>
<dbReference type="SMART" id="SM00644">
    <property type="entry name" value="Ami_2"/>
    <property type="match status" value="1"/>
</dbReference>
<evidence type="ECO:0000313" key="2">
    <source>
        <dbReference type="EMBL" id="MQS45231.1"/>
    </source>
</evidence>
<dbReference type="InterPro" id="IPR036505">
    <property type="entry name" value="Amidase/PGRP_sf"/>
</dbReference>
<name>A0ABW9P7I1_9LACO</name>